<dbReference type="InterPro" id="IPR035906">
    <property type="entry name" value="MetI-like_sf"/>
</dbReference>
<evidence type="ECO:0000256" key="1">
    <source>
        <dbReference type="ARBA" id="ARBA00004651"/>
    </source>
</evidence>
<dbReference type="EMBL" id="ABLC01000434">
    <property type="protein sequence ID" value="EDS99794.1"/>
    <property type="molecule type" value="Genomic_DNA"/>
</dbReference>
<dbReference type="PANTHER" id="PTHR42744">
    <property type="entry name" value="BINDING-PROTEIN-DEPENDENT TRANSPORT SYSTEMS INNER MEMBRANE COMPONENT"/>
    <property type="match status" value="1"/>
</dbReference>
<keyword evidence="3 5" id="KW-1133">Transmembrane helix</keyword>
<dbReference type="PATRIC" id="fig|396596.7.peg.392"/>
<evidence type="ECO:0000256" key="4">
    <source>
        <dbReference type="ARBA" id="ARBA00023136"/>
    </source>
</evidence>
<feature type="domain" description="ABC transmembrane type-1" evidence="6">
    <location>
        <begin position="133"/>
        <end position="320"/>
    </location>
</feature>
<evidence type="ECO:0000256" key="5">
    <source>
        <dbReference type="RuleBase" id="RU363032"/>
    </source>
</evidence>
<keyword evidence="4 5" id="KW-0472">Membrane</keyword>
<comment type="subcellular location">
    <subcellularLocation>
        <location evidence="1 5">Cell membrane</location>
        <topology evidence="1 5">Multi-pass membrane protein</topology>
    </subcellularLocation>
</comment>
<proteinExistence type="inferred from homology"/>
<dbReference type="Pfam" id="PF00528">
    <property type="entry name" value="BPD_transp_1"/>
    <property type="match status" value="1"/>
</dbReference>
<dbReference type="AlphaFoldDB" id="B1FRM5"/>
<dbReference type="GO" id="GO:0055085">
    <property type="term" value="P:transmembrane transport"/>
    <property type="evidence" value="ECO:0007669"/>
    <property type="project" value="InterPro"/>
</dbReference>
<protein>
    <submittedName>
        <fullName evidence="7">Binding-protein-dependent transport systems inner membrane component</fullName>
    </submittedName>
</protein>
<dbReference type="PANTHER" id="PTHR42744:SF1">
    <property type="entry name" value="BINDING-PROTEIN-DEPENDENT TRANSPORT SYSTEMS INNER MEMBRANE COMPONENT"/>
    <property type="match status" value="1"/>
</dbReference>
<feature type="transmembrane region" description="Helical" evidence="5">
    <location>
        <begin position="301"/>
        <end position="320"/>
    </location>
</feature>
<evidence type="ECO:0000259" key="6">
    <source>
        <dbReference type="PROSITE" id="PS50928"/>
    </source>
</evidence>
<dbReference type="Gene3D" id="1.10.3720.10">
    <property type="entry name" value="MetI-like"/>
    <property type="match status" value="1"/>
</dbReference>
<comment type="caution">
    <text evidence="7">The sequence shown here is derived from an EMBL/GenBank/DDBJ whole genome shotgun (WGS) entry which is preliminary data.</text>
</comment>
<feature type="transmembrane region" description="Helical" evidence="5">
    <location>
        <begin position="196"/>
        <end position="222"/>
    </location>
</feature>
<evidence type="ECO:0000313" key="8">
    <source>
        <dbReference type="Proteomes" id="UP000005463"/>
    </source>
</evidence>
<reference evidence="7 8" key="1">
    <citation type="submission" date="2008-03" db="EMBL/GenBank/DDBJ databases">
        <title>Sequencing of the draft genome and assembly of Burkholderia ambifaria IOP40-10.</title>
        <authorList>
            <consortium name="US DOE Joint Genome Institute (JGI-PGF)"/>
            <person name="Copeland A."/>
            <person name="Lucas S."/>
            <person name="Lapidus A."/>
            <person name="Glavina del Rio T."/>
            <person name="Dalin E."/>
            <person name="Tice H."/>
            <person name="Bruce D."/>
            <person name="Goodwin L."/>
            <person name="Pitluck S."/>
            <person name="Larimer F."/>
            <person name="Land M.L."/>
            <person name="Hauser L."/>
            <person name="Tiedje J."/>
            <person name="Richardson P."/>
        </authorList>
    </citation>
    <scope>NUCLEOTIDE SEQUENCE [LARGE SCALE GENOMIC DNA]</scope>
    <source>
        <strain evidence="7 8">IOP40-10</strain>
    </source>
</reference>
<dbReference type="GO" id="GO:0005886">
    <property type="term" value="C:plasma membrane"/>
    <property type="evidence" value="ECO:0007669"/>
    <property type="project" value="UniProtKB-SubCell"/>
</dbReference>
<feature type="transmembrane region" description="Helical" evidence="5">
    <location>
        <begin position="168"/>
        <end position="190"/>
    </location>
</feature>
<keyword evidence="2 5" id="KW-0812">Transmembrane</keyword>
<evidence type="ECO:0000256" key="2">
    <source>
        <dbReference type="ARBA" id="ARBA00022692"/>
    </source>
</evidence>
<gene>
    <name evidence="7" type="ORF">BamIOP4010DRAFT_6688</name>
</gene>
<feature type="transmembrane region" description="Helical" evidence="5">
    <location>
        <begin position="127"/>
        <end position="156"/>
    </location>
</feature>
<dbReference type="CDD" id="cd06261">
    <property type="entry name" value="TM_PBP2"/>
    <property type="match status" value="1"/>
</dbReference>
<name>B1FRM5_9BURK</name>
<sequence length="334" mass="37246">MTVVILAYDQFLFRPLIAWADKFRMENTASGDAPQSWLLDLVRRTRLIHQLLVPAGWFFAKAARIPLRLPLSGTMRFTLPKVEKKASRTVDIAWSGFVLIGTAYIVWRVVSFVATGVTMADVGHVLVLGLITLLRVVVLITIASVIWVPIGVLIGLRPRLAEKLQPLAQFLAAFPANLLFPVFVIVIARFHLNPDIWLSPLIVLGTQWYILFNVIAGATSYPNDYREAATNFRIRGWQWWRQAILPGIFPYYVTGAITASGGAWNASIVSEAVQWGTTKIEAHGLGAYIAQTTAAGDFPKIILGIAVMSLFVTLFNRLLWRPLYAFAEAKLRLD</sequence>
<feature type="transmembrane region" description="Helical" evidence="5">
    <location>
        <begin position="243"/>
        <end position="264"/>
    </location>
</feature>
<comment type="similarity">
    <text evidence="5">Belongs to the binding-protein-dependent transport system permease family.</text>
</comment>
<dbReference type="Proteomes" id="UP000005463">
    <property type="component" value="Unassembled WGS sequence"/>
</dbReference>
<evidence type="ECO:0000313" key="7">
    <source>
        <dbReference type="EMBL" id="EDS99794.1"/>
    </source>
</evidence>
<feature type="transmembrane region" description="Helical" evidence="5">
    <location>
        <begin position="88"/>
        <end position="107"/>
    </location>
</feature>
<evidence type="ECO:0000256" key="3">
    <source>
        <dbReference type="ARBA" id="ARBA00022989"/>
    </source>
</evidence>
<dbReference type="SUPFAM" id="SSF161098">
    <property type="entry name" value="MetI-like"/>
    <property type="match status" value="1"/>
</dbReference>
<dbReference type="InterPro" id="IPR000515">
    <property type="entry name" value="MetI-like"/>
</dbReference>
<dbReference type="PROSITE" id="PS50928">
    <property type="entry name" value="ABC_TM1"/>
    <property type="match status" value="1"/>
</dbReference>
<keyword evidence="5" id="KW-0813">Transport</keyword>
<accession>B1FRM5</accession>
<organism evidence="7 8">
    <name type="scientific">Burkholderia ambifaria IOP40-10</name>
    <dbReference type="NCBI Taxonomy" id="396596"/>
    <lineage>
        <taxon>Bacteria</taxon>
        <taxon>Pseudomonadati</taxon>
        <taxon>Pseudomonadota</taxon>
        <taxon>Betaproteobacteria</taxon>
        <taxon>Burkholderiales</taxon>
        <taxon>Burkholderiaceae</taxon>
        <taxon>Burkholderia</taxon>
        <taxon>Burkholderia cepacia complex</taxon>
    </lineage>
</organism>